<evidence type="ECO:0000313" key="4">
    <source>
        <dbReference type="EMBL" id="MBB6734890.1"/>
    </source>
</evidence>
<feature type="domain" description="DUF3502" evidence="3">
    <location>
        <begin position="474"/>
        <end position="536"/>
    </location>
</feature>
<dbReference type="RefSeq" id="WP_185132551.1">
    <property type="nucleotide sequence ID" value="NZ_JACJVO010000038.1"/>
</dbReference>
<dbReference type="Gene3D" id="3.40.190.10">
    <property type="entry name" value="Periplasmic binding protein-like II"/>
    <property type="match status" value="2"/>
</dbReference>
<proteinExistence type="predicted"/>
<evidence type="ECO:0000256" key="2">
    <source>
        <dbReference type="SAM" id="SignalP"/>
    </source>
</evidence>
<name>A0A7X0VYM8_9BACL</name>
<keyword evidence="5" id="KW-1185">Reference proteome</keyword>
<dbReference type="AlphaFoldDB" id="A0A7X0VYM8"/>
<organism evidence="4 5">
    <name type="scientific">Cohnella zeiphila</name>
    <dbReference type="NCBI Taxonomy" id="2761120"/>
    <lineage>
        <taxon>Bacteria</taxon>
        <taxon>Bacillati</taxon>
        <taxon>Bacillota</taxon>
        <taxon>Bacilli</taxon>
        <taxon>Bacillales</taxon>
        <taxon>Paenibacillaceae</taxon>
        <taxon>Cohnella</taxon>
    </lineage>
</organism>
<accession>A0A7X0VYM8</accession>
<evidence type="ECO:0000256" key="1">
    <source>
        <dbReference type="SAM" id="MobiDB-lite"/>
    </source>
</evidence>
<reference evidence="4 5" key="1">
    <citation type="submission" date="2020-08" db="EMBL/GenBank/DDBJ databases">
        <title>Cohnella phylogeny.</title>
        <authorList>
            <person name="Dunlap C."/>
        </authorList>
    </citation>
    <scope>NUCLEOTIDE SEQUENCE [LARGE SCALE GENOMIC DNA]</scope>
    <source>
        <strain evidence="4 5">CBP 2801</strain>
    </source>
</reference>
<evidence type="ECO:0000259" key="3">
    <source>
        <dbReference type="Pfam" id="PF12010"/>
    </source>
</evidence>
<dbReference type="EMBL" id="JACJVO010000038">
    <property type="protein sequence ID" value="MBB6734890.1"/>
    <property type="molecule type" value="Genomic_DNA"/>
</dbReference>
<evidence type="ECO:0000313" key="5">
    <source>
        <dbReference type="Proteomes" id="UP000564644"/>
    </source>
</evidence>
<gene>
    <name evidence="4" type="ORF">H7C18_28665</name>
</gene>
<comment type="caution">
    <text evidence="4">The sequence shown here is derived from an EMBL/GenBank/DDBJ whole genome shotgun (WGS) entry which is preliminary data.</text>
</comment>
<feature type="region of interest" description="Disordered" evidence="1">
    <location>
        <begin position="33"/>
        <end position="54"/>
    </location>
</feature>
<sequence length="543" mass="60138">MLHKRLKWTSAAVPLTLSAALLAACGGNSNNGGASASASASASTPAAGSPAASGASAGASAADTAAKPDTSKKVQLNWYVLGDAHADTPKVMDEWNKMLEKDLNATVKLNFTSWNDWQSKYNLLLASGEKIDMVFASSWANYYKYAKQGAFMDLTGLLPTYAPQTWKEVPQEDWDTATVGGKIYAVPNTNPEYTPNGLVYREDWREELNLPEIKDLDSLEAYMDGVKKNKKGVTPIGGKAWNEVYTLFTDYYDFKVYGGEGSVIASSSYDNPRDIVEYPFTPQFEEFVKRMKTWADKGFWASNTLSQQTEAGDLIKAGTGAIYWRNAPGAGGFITDVSKTNPDYKLAYFPFTRFHNYAIPTLPMANAMAIPKSSQNPERSLMVLDKLRNDPTYFRLMTYGIEGTHYSLEADGKTMDTPPAGMTVSKDWKPYDITSWGWRYQPNMLQTKGGWDGMDALNKEFAAESKPNIFDPITMDYEPVKSQVAAVNQVFKQYGQPLMMGLVPDPEKALETYRSKLKAAGVDKILDYVKEQANAYFDEKGIK</sequence>
<dbReference type="Proteomes" id="UP000564644">
    <property type="component" value="Unassembled WGS sequence"/>
</dbReference>
<feature type="signal peptide" evidence="2">
    <location>
        <begin position="1"/>
        <end position="23"/>
    </location>
</feature>
<dbReference type="SUPFAM" id="SSF53850">
    <property type="entry name" value="Periplasmic binding protein-like II"/>
    <property type="match status" value="1"/>
</dbReference>
<protein>
    <submittedName>
        <fullName evidence="4">Extracellular solute-binding protein</fullName>
    </submittedName>
</protein>
<dbReference type="InterPro" id="IPR022627">
    <property type="entry name" value="DUF3502"/>
</dbReference>
<dbReference type="Pfam" id="PF12010">
    <property type="entry name" value="DUF3502"/>
    <property type="match status" value="1"/>
</dbReference>
<keyword evidence="2" id="KW-0732">Signal</keyword>
<dbReference type="InterPro" id="IPR006059">
    <property type="entry name" value="SBP"/>
</dbReference>
<feature type="chain" id="PRO_5038338431" evidence="2">
    <location>
        <begin position="24"/>
        <end position="543"/>
    </location>
</feature>
<dbReference type="PROSITE" id="PS51257">
    <property type="entry name" value="PROKAR_LIPOPROTEIN"/>
    <property type="match status" value="1"/>
</dbReference>
<dbReference type="Pfam" id="PF01547">
    <property type="entry name" value="SBP_bac_1"/>
    <property type="match status" value="1"/>
</dbReference>